<evidence type="ECO:0000256" key="5">
    <source>
        <dbReference type="SAM" id="Phobius"/>
    </source>
</evidence>
<name>A0A858R3Q5_9PROT</name>
<proteinExistence type="predicted"/>
<dbReference type="InterPro" id="IPR027469">
    <property type="entry name" value="Cation_efflux_TMD_sf"/>
</dbReference>
<evidence type="ECO:0000256" key="3">
    <source>
        <dbReference type="ARBA" id="ARBA00022989"/>
    </source>
</evidence>
<keyword evidence="3 5" id="KW-1133">Transmembrane helix</keyword>
<feature type="domain" description="Cation efflux protein transmembrane" evidence="6">
    <location>
        <begin position="14"/>
        <end position="186"/>
    </location>
</feature>
<dbReference type="InterPro" id="IPR058533">
    <property type="entry name" value="Cation_efflux_TM"/>
</dbReference>
<feature type="transmembrane region" description="Helical" evidence="5">
    <location>
        <begin position="101"/>
        <end position="122"/>
    </location>
</feature>
<dbReference type="GO" id="GO:0016020">
    <property type="term" value="C:membrane"/>
    <property type="evidence" value="ECO:0007669"/>
    <property type="project" value="UniProtKB-SubCell"/>
</dbReference>
<feature type="transmembrane region" description="Helical" evidence="5">
    <location>
        <begin position="143"/>
        <end position="160"/>
    </location>
</feature>
<dbReference type="Pfam" id="PF01545">
    <property type="entry name" value="Cation_efflux"/>
    <property type="match status" value="1"/>
</dbReference>
<dbReference type="Gene3D" id="1.20.1510.10">
    <property type="entry name" value="Cation efflux protein transmembrane domain"/>
    <property type="match status" value="1"/>
</dbReference>
<evidence type="ECO:0000313" key="8">
    <source>
        <dbReference type="Proteomes" id="UP000501891"/>
    </source>
</evidence>
<keyword evidence="4 5" id="KW-0472">Membrane</keyword>
<gene>
    <name evidence="7" type="ORF">HHL28_01820</name>
</gene>
<organism evidence="7 8">
    <name type="scientific">Aerophototrophica crusticola</name>
    <dbReference type="NCBI Taxonomy" id="1709002"/>
    <lineage>
        <taxon>Bacteria</taxon>
        <taxon>Pseudomonadati</taxon>
        <taxon>Pseudomonadota</taxon>
        <taxon>Alphaproteobacteria</taxon>
        <taxon>Rhodospirillales</taxon>
        <taxon>Rhodospirillaceae</taxon>
        <taxon>Aerophototrophica</taxon>
    </lineage>
</organism>
<evidence type="ECO:0000259" key="6">
    <source>
        <dbReference type="Pfam" id="PF01545"/>
    </source>
</evidence>
<dbReference type="AlphaFoldDB" id="A0A858R3Q5"/>
<dbReference type="EMBL" id="CP051775">
    <property type="protein sequence ID" value="QJE72008.1"/>
    <property type="molecule type" value="Genomic_DNA"/>
</dbReference>
<evidence type="ECO:0000313" key="7">
    <source>
        <dbReference type="EMBL" id="QJE72008.1"/>
    </source>
</evidence>
<feature type="transmembrane region" description="Helical" evidence="5">
    <location>
        <begin position="71"/>
        <end position="89"/>
    </location>
</feature>
<dbReference type="SUPFAM" id="SSF161111">
    <property type="entry name" value="Cation efflux protein transmembrane domain-like"/>
    <property type="match status" value="1"/>
</dbReference>
<protein>
    <submittedName>
        <fullName evidence="7">Cation transporter</fullName>
    </submittedName>
</protein>
<dbReference type="GO" id="GO:0008324">
    <property type="term" value="F:monoatomic cation transmembrane transporter activity"/>
    <property type="evidence" value="ECO:0007669"/>
    <property type="project" value="InterPro"/>
</dbReference>
<accession>A0A858R3Q5</accession>
<evidence type="ECO:0000256" key="1">
    <source>
        <dbReference type="ARBA" id="ARBA00004141"/>
    </source>
</evidence>
<keyword evidence="2 5" id="KW-0812">Transmembrane</keyword>
<dbReference type="Proteomes" id="UP000501891">
    <property type="component" value="Chromosome"/>
</dbReference>
<evidence type="ECO:0000256" key="4">
    <source>
        <dbReference type="ARBA" id="ARBA00023136"/>
    </source>
</evidence>
<sequence length="196" mass="20394">MTVPEAALRPVVKRVAALNLGYFGVEFAVALAIGSVALFADSVDFLEDASVNLLILLALGWSVAARARVGMGLAALLLVPGLATLWTAWDKFMEPVAPDPVPLTLAGAGALLVNLACALMLARVRHHGGSLGKAAFLSARNDVAANAAIIAAGLLTAWTLSPWPDLVVGLAIAAINADAAWEVWEEAREEHKEARG</sequence>
<reference evidence="7" key="1">
    <citation type="submission" date="2020-04" db="EMBL/GenBank/DDBJ databases">
        <title>A desert anoxygenic phototrophic bacterium fixes CO2 using RubisCO under aerobic conditions.</title>
        <authorList>
            <person name="Tang K."/>
        </authorList>
    </citation>
    <scope>NUCLEOTIDE SEQUENCE [LARGE SCALE GENOMIC DNA]</scope>
    <source>
        <strain evidence="7">MIMtkB3</strain>
    </source>
</reference>
<dbReference type="KEGG" id="acru:HHL28_01820"/>
<evidence type="ECO:0000256" key="2">
    <source>
        <dbReference type="ARBA" id="ARBA00022692"/>
    </source>
</evidence>
<feature type="transmembrane region" description="Helical" evidence="5">
    <location>
        <begin position="45"/>
        <end position="64"/>
    </location>
</feature>
<keyword evidence="8" id="KW-1185">Reference proteome</keyword>
<feature type="transmembrane region" description="Helical" evidence="5">
    <location>
        <begin position="20"/>
        <end position="39"/>
    </location>
</feature>
<comment type="subcellular location">
    <subcellularLocation>
        <location evidence="1">Membrane</location>
        <topology evidence="1">Multi-pass membrane protein</topology>
    </subcellularLocation>
</comment>